<dbReference type="InterPro" id="IPR013702">
    <property type="entry name" value="FIST_domain_N"/>
</dbReference>
<gene>
    <name evidence="3" type="ORF">LCGC14_1082100</name>
</gene>
<feature type="domain" description="FIST C-domain" evidence="2">
    <location>
        <begin position="219"/>
        <end position="358"/>
    </location>
</feature>
<sequence>MKTEQKMWTKKRGWIPISDNNLKDSAQLVFVFGDSSFFKQERFFDEINEFYPKATIFGCSTAGEIAGAQVFDDSLVITAVLFEHTKLQFAKTKLDRMEESLKCGECLGEAFEKKGLTHVFILSDGLNVNGSDLVKGLKGKIPSDVAVTGGLSGDQDRFQETFVFSDNLPEKNTIIAVGFYGERLKIGYGSMGGWDSFGPDRLVTSSKGNILYELDGKPALDLYKKYLGEQAKGLPATGLLFPLSLRLKDKDTGLVRTILSVNDKDKNMTFAGDVPEGAYVRLMKSNFNHLIDGACGAAKMSCESFGSDTPDLAILISCVGRKLLLKQRVEEETEGVQDILGKSATLTGFYSYGEICPVVPTEKECELHNQTMTITTFLER</sequence>
<comment type="caution">
    <text evidence="3">The sequence shown here is derived from an EMBL/GenBank/DDBJ whole genome shotgun (WGS) entry which is preliminary data.</text>
</comment>
<evidence type="ECO:0000259" key="2">
    <source>
        <dbReference type="SMART" id="SM01204"/>
    </source>
</evidence>
<reference evidence="3" key="1">
    <citation type="journal article" date="2015" name="Nature">
        <title>Complex archaea that bridge the gap between prokaryotes and eukaryotes.</title>
        <authorList>
            <person name="Spang A."/>
            <person name="Saw J.H."/>
            <person name="Jorgensen S.L."/>
            <person name="Zaremba-Niedzwiedzka K."/>
            <person name="Martijn J."/>
            <person name="Lind A.E."/>
            <person name="van Eijk R."/>
            <person name="Schleper C."/>
            <person name="Guy L."/>
            <person name="Ettema T.J."/>
        </authorList>
    </citation>
    <scope>NUCLEOTIDE SEQUENCE</scope>
</reference>
<dbReference type="AlphaFoldDB" id="A0A0F9MF16"/>
<name>A0A0F9MF16_9ZZZZ</name>
<dbReference type="SMART" id="SM01204">
    <property type="entry name" value="FIST_C"/>
    <property type="match status" value="1"/>
</dbReference>
<dbReference type="SMART" id="SM00897">
    <property type="entry name" value="FIST"/>
    <property type="match status" value="1"/>
</dbReference>
<protein>
    <recommendedName>
        <fullName evidence="4">FIST C-domain domain-containing protein</fullName>
    </recommendedName>
</protein>
<evidence type="ECO:0008006" key="4">
    <source>
        <dbReference type="Google" id="ProtNLM"/>
    </source>
</evidence>
<accession>A0A0F9MF16</accession>
<dbReference type="Pfam" id="PF08495">
    <property type="entry name" value="FIST"/>
    <property type="match status" value="1"/>
</dbReference>
<organism evidence="3">
    <name type="scientific">marine sediment metagenome</name>
    <dbReference type="NCBI Taxonomy" id="412755"/>
    <lineage>
        <taxon>unclassified sequences</taxon>
        <taxon>metagenomes</taxon>
        <taxon>ecological metagenomes</taxon>
    </lineage>
</organism>
<dbReference type="EMBL" id="LAZR01004743">
    <property type="protein sequence ID" value="KKN05960.1"/>
    <property type="molecule type" value="Genomic_DNA"/>
</dbReference>
<dbReference type="PANTHER" id="PTHR40252">
    <property type="entry name" value="BLR0328 PROTEIN"/>
    <property type="match status" value="1"/>
</dbReference>
<dbReference type="PANTHER" id="PTHR40252:SF2">
    <property type="entry name" value="BLR0328 PROTEIN"/>
    <property type="match status" value="1"/>
</dbReference>
<dbReference type="Pfam" id="PF10442">
    <property type="entry name" value="FIST_C"/>
    <property type="match status" value="1"/>
</dbReference>
<feature type="domain" description="FIST" evidence="1">
    <location>
        <begin position="25"/>
        <end position="218"/>
    </location>
</feature>
<dbReference type="InterPro" id="IPR019494">
    <property type="entry name" value="FIST_C"/>
</dbReference>
<proteinExistence type="predicted"/>
<evidence type="ECO:0000313" key="3">
    <source>
        <dbReference type="EMBL" id="KKN05960.1"/>
    </source>
</evidence>
<evidence type="ECO:0000259" key="1">
    <source>
        <dbReference type="SMART" id="SM00897"/>
    </source>
</evidence>